<keyword evidence="27" id="KW-1185">Reference proteome</keyword>
<keyword evidence="23" id="KW-0472">Membrane</keyword>
<organism evidence="26 27">
    <name type="scientific">Tenggerimyces flavus</name>
    <dbReference type="NCBI Taxonomy" id="1708749"/>
    <lineage>
        <taxon>Bacteria</taxon>
        <taxon>Bacillati</taxon>
        <taxon>Actinomycetota</taxon>
        <taxon>Actinomycetes</taxon>
        <taxon>Propionibacteriales</taxon>
        <taxon>Nocardioidaceae</taxon>
        <taxon>Tenggerimyces</taxon>
    </lineage>
</organism>
<evidence type="ECO:0000256" key="11">
    <source>
        <dbReference type="ARBA" id="ARBA00022777"/>
    </source>
</evidence>
<keyword evidence="16 23" id="KW-1133">Transmembrane helix</keyword>
<comment type="catalytic activity">
    <reaction evidence="1">
        <text>ATP + protein L-histidine = ADP + protein N-phospho-L-histidine.</text>
        <dbReference type="EC" id="2.7.13.3"/>
    </reaction>
</comment>
<reference evidence="27" key="1">
    <citation type="journal article" date="2019" name="Int. J. Syst. Evol. Microbiol.">
        <title>The Global Catalogue of Microorganisms (GCM) 10K type strain sequencing project: providing services to taxonomists for standard genome sequencing and annotation.</title>
        <authorList>
            <consortium name="The Broad Institute Genomics Platform"/>
            <consortium name="The Broad Institute Genome Sequencing Center for Infectious Disease"/>
            <person name="Wu L."/>
            <person name="Ma J."/>
        </authorList>
    </citation>
    <scope>NUCLEOTIDE SEQUENCE [LARGE SCALE GENOMIC DNA]</scope>
    <source>
        <strain evidence="27">CGMCC 4.7241</strain>
    </source>
</reference>
<evidence type="ECO:0000256" key="2">
    <source>
        <dbReference type="ARBA" id="ARBA00001936"/>
    </source>
</evidence>
<evidence type="ECO:0000256" key="22">
    <source>
        <dbReference type="ARBA" id="ARBA00041776"/>
    </source>
</evidence>
<dbReference type="PANTHER" id="PTHR44936">
    <property type="entry name" value="SENSOR PROTEIN CREC"/>
    <property type="match status" value="1"/>
</dbReference>
<keyword evidence="7" id="KW-0597">Phosphoprotein</keyword>
<dbReference type="Gene3D" id="1.10.287.130">
    <property type="match status" value="1"/>
</dbReference>
<dbReference type="InterPro" id="IPR003594">
    <property type="entry name" value="HATPase_dom"/>
</dbReference>
<evidence type="ECO:0000256" key="23">
    <source>
        <dbReference type="SAM" id="Phobius"/>
    </source>
</evidence>
<dbReference type="SUPFAM" id="SSF55874">
    <property type="entry name" value="ATPase domain of HSP90 chaperone/DNA topoisomerase II/histidine kinase"/>
    <property type="match status" value="1"/>
</dbReference>
<comment type="subcellular location">
    <subcellularLocation>
        <location evidence="4">Cell membrane</location>
        <topology evidence="4">Multi-pass membrane protein</topology>
    </subcellularLocation>
</comment>
<dbReference type="PROSITE" id="PS50109">
    <property type="entry name" value="HIS_KIN"/>
    <property type="match status" value="1"/>
</dbReference>
<dbReference type="InterPro" id="IPR004358">
    <property type="entry name" value="Sig_transdc_His_kin-like_C"/>
</dbReference>
<comment type="cofactor">
    <cofactor evidence="3">
        <name>Mg(2+)</name>
        <dbReference type="ChEBI" id="CHEBI:18420"/>
    </cofactor>
</comment>
<evidence type="ECO:0000256" key="18">
    <source>
        <dbReference type="ARBA" id="ARBA00023016"/>
    </source>
</evidence>
<sequence>MRSRLALLVAATTTLVLLAFLIPLGLLLGNVAADRAIGAATREAETVVPLVATLDRATLTSTLDLMREDDNRKVPLTVFLADGTVLGVPAERNDAVELASRGSSITVEAPGGREVLIAAVGLPGGTAVIRTFVSDQDLRAGVARAWLILGGLGACLLALSLVVADRLGASAVRSIQHLDDVARRLGEGDLDAQAKPAPIRELNEVGTTLNALAGRIRDLLARERESVADLSHRVRTPLTVLRIDAEALNDHAEAERLTRDVIALERAVDQVIIDARRGTKGGDASDATEVVRERVEFWRALADEERRTVTSQLPDTPTPVAVGADDLAACLDALLGNVFAHTPEGTALAVELRPRPSGGALLLVSDEGPGFRDEAAALSRGASDVGSTGLGLDIARRTAESSGGGLVIGNGDQSGGARITVELGAPLRPEA</sequence>
<dbReference type="Pfam" id="PF02518">
    <property type="entry name" value="HATPase_c"/>
    <property type="match status" value="1"/>
</dbReference>
<accession>A0ABV7YP92</accession>
<comment type="caution">
    <text evidence="26">The sequence shown here is derived from an EMBL/GenBank/DDBJ whole genome shotgun (WGS) entry which is preliminary data.</text>
</comment>
<keyword evidence="19" id="KW-0843">Virulence</keyword>
<evidence type="ECO:0000256" key="4">
    <source>
        <dbReference type="ARBA" id="ARBA00004651"/>
    </source>
</evidence>
<dbReference type="PROSITE" id="PS50885">
    <property type="entry name" value="HAMP"/>
    <property type="match status" value="1"/>
</dbReference>
<evidence type="ECO:0000256" key="8">
    <source>
        <dbReference type="ARBA" id="ARBA00022679"/>
    </source>
</evidence>
<keyword evidence="12" id="KW-0378">Hydrolase</keyword>
<gene>
    <name evidence="26" type="ORF">ACFOUW_38890</name>
</gene>
<dbReference type="Gene3D" id="3.30.565.10">
    <property type="entry name" value="Histidine kinase-like ATPase, C-terminal domain"/>
    <property type="match status" value="1"/>
</dbReference>
<dbReference type="PANTHER" id="PTHR44936:SF9">
    <property type="entry name" value="SENSOR PROTEIN CREC"/>
    <property type="match status" value="1"/>
</dbReference>
<dbReference type="Proteomes" id="UP001595699">
    <property type="component" value="Unassembled WGS sequence"/>
</dbReference>
<dbReference type="GO" id="GO:0005524">
    <property type="term" value="F:ATP binding"/>
    <property type="evidence" value="ECO:0007669"/>
    <property type="project" value="UniProtKB-KW"/>
</dbReference>
<evidence type="ECO:0000256" key="3">
    <source>
        <dbReference type="ARBA" id="ARBA00001946"/>
    </source>
</evidence>
<keyword evidence="10" id="KW-0547">Nucleotide-binding</keyword>
<keyword evidence="6" id="KW-1003">Cell membrane</keyword>
<protein>
    <recommendedName>
        <fullName evidence="21">Signal transduction histidine-protein kinase/phosphatase MprB</fullName>
        <ecNumber evidence="5">2.7.13.3</ecNumber>
    </recommendedName>
    <alternativeName>
        <fullName evidence="22">Mycobacterial persistence regulator B</fullName>
    </alternativeName>
</protein>
<evidence type="ECO:0000256" key="19">
    <source>
        <dbReference type="ARBA" id="ARBA00023026"/>
    </source>
</evidence>
<evidence type="ECO:0000256" key="6">
    <source>
        <dbReference type="ARBA" id="ARBA00022475"/>
    </source>
</evidence>
<dbReference type="InterPro" id="IPR050980">
    <property type="entry name" value="2C_sensor_his_kinase"/>
</dbReference>
<evidence type="ECO:0000256" key="12">
    <source>
        <dbReference type="ARBA" id="ARBA00022801"/>
    </source>
</evidence>
<dbReference type="PRINTS" id="PR00344">
    <property type="entry name" value="BCTRLSENSOR"/>
</dbReference>
<evidence type="ECO:0000313" key="26">
    <source>
        <dbReference type="EMBL" id="MFC3766848.1"/>
    </source>
</evidence>
<dbReference type="RefSeq" id="WP_205116202.1">
    <property type="nucleotide sequence ID" value="NZ_JAFBCM010000001.1"/>
</dbReference>
<dbReference type="EMBL" id="JBHRZH010000061">
    <property type="protein sequence ID" value="MFC3766848.1"/>
    <property type="molecule type" value="Genomic_DNA"/>
</dbReference>
<feature type="transmembrane region" description="Helical" evidence="23">
    <location>
        <begin position="115"/>
        <end position="133"/>
    </location>
</feature>
<dbReference type="Pfam" id="PF00672">
    <property type="entry name" value="HAMP"/>
    <property type="match status" value="1"/>
</dbReference>
<evidence type="ECO:0000256" key="7">
    <source>
        <dbReference type="ARBA" id="ARBA00022553"/>
    </source>
</evidence>
<keyword evidence="18" id="KW-0346">Stress response</keyword>
<keyword evidence="13 26" id="KW-0067">ATP-binding</keyword>
<feature type="domain" description="HAMP" evidence="25">
    <location>
        <begin position="169"/>
        <end position="221"/>
    </location>
</feature>
<proteinExistence type="predicted"/>
<keyword evidence="17" id="KW-0902">Two-component regulatory system</keyword>
<feature type="transmembrane region" description="Helical" evidence="23">
    <location>
        <begin position="145"/>
        <end position="164"/>
    </location>
</feature>
<evidence type="ECO:0000256" key="9">
    <source>
        <dbReference type="ARBA" id="ARBA00022692"/>
    </source>
</evidence>
<evidence type="ECO:0000256" key="5">
    <source>
        <dbReference type="ARBA" id="ARBA00012438"/>
    </source>
</evidence>
<dbReference type="EC" id="2.7.13.3" evidence="5"/>
<dbReference type="SMART" id="SM00304">
    <property type="entry name" value="HAMP"/>
    <property type="match status" value="1"/>
</dbReference>
<evidence type="ECO:0000256" key="16">
    <source>
        <dbReference type="ARBA" id="ARBA00022989"/>
    </source>
</evidence>
<keyword evidence="9 23" id="KW-0812">Transmembrane</keyword>
<dbReference type="InterPro" id="IPR003660">
    <property type="entry name" value="HAMP_dom"/>
</dbReference>
<evidence type="ECO:0000256" key="14">
    <source>
        <dbReference type="ARBA" id="ARBA00022842"/>
    </source>
</evidence>
<dbReference type="InterPro" id="IPR005467">
    <property type="entry name" value="His_kinase_dom"/>
</dbReference>
<evidence type="ECO:0000259" key="25">
    <source>
        <dbReference type="PROSITE" id="PS50885"/>
    </source>
</evidence>
<evidence type="ECO:0000256" key="13">
    <source>
        <dbReference type="ARBA" id="ARBA00022840"/>
    </source>
</evidence>
<dbReference type="CDD" id="cd00082">
    <property type="entry name" value="HisKA"/>
    <property type="match status" value="1"/>
</dbReference>
<evidence type="ECO:0000256" key="15">
    <source>
        <dbReference type="ARBA" id="ARBA00022912"/>
    </source>
</evidence>
<evidence type="ECO:0000313" key="27">
    <source>
        <dbReference type="Proteomes" id="UP001595699"/>
    </source>
</evidence>
<keyword evidence="11" id="KW-0418">Kinase</keyword>
<evidence type="ECO:0000256" key="1">
    <source>
        <dbReference type="ARBA" id="ARBA00000085"/>
    </source>
</evidence>
<comment type="cofactor">
    <cofactor evidence="2">
        <name>Mn(2+)</name>
        <dbReference type="ChEBI" id="CHEBI:29035"/>
    </cofactor>
</comment>
<dbReference type="InterPro" id="IPR036890">
    <property type="entry name" value="HATPase_C_sf"/>
</dbReference>
<dbReference type="SUPFAM" id="SSF47384">
    <property type="entry name" value="Homodimeric domain of signal transducing histidine kinase"/>
    <property type="match status" value="1"/>
</dbReference>
<evidence type="ECO:0000256" key="17">
    <source>
        <dbReference type="ARBA" id="ARBA00023012"/>
    </source>
</evidence>
<dbReference type="InterPro" id="IPR036097">
    <property type="entry name" value="HisK_dim/P_sf"/>
</dbReference>
<evidence type="ECO:0000256" key="10">
    <source>
        <dbReference type="ARBA" id="ARBA00022741"/>
    </source>
</evidence>
<evidence type="ECO:0000259" key="24">
    <source>
        <dbReference type="PROSITE" id="PS50109"/>
    </source>
</evidence>
<keyword evidence="15" id="KW-0904">Protein phosphatase</keyword>
<evidence type="ECO:0000256" key="21">
    <source>
        <dbReference type="ARBA" id="ARBA00040454"/>
    </source>
</evidence>
<feature type="domain" description="Histidine kinase" evidence="24">
    <location>
        <begin position="229"/>
        <end position="427"/>
    </location>
</feature>
<dbReference type="CDD" id="cd06225">
    <property type="entry name" value="HAMP"/>
    <property type="match status" value="1"/>
</dbReference>
<dbReference type="SMART" id="SM00387">
    <property type="entry name" value="HATPase_c"/>
    <property type="match status" value="1"/>
</dbReference>
<evidence type="ECO:0000256" key="20">
    <source>
        <dbReference type="ARBA" id="ARBA00023211"/>
    </source>
</evidence>
<name>A0ABV7YP92_9ACTN</name>
<keyword evidence="20" id="KW-0464">Manganese</keyword>
<keyword evidence="14" id="KW-0460">Magnesium</keyword>
<dbReference type="InterPro" id="IPR003661">
    <property type="entry name" value="HisK_dim/P_dom"/>
</dbReference>
<keyword evidence="8" id="KW-0808">Transferase</keyword>